<dbReference type="EMBL" id="MTZV01000002">
    <property type="protein sequence ID" value="PCE28197.1"/>
    <property type="molecule type" value="Genomic_DNA"/>
</dbReference>
<feature type="domain" description="Nucleotidyltransferase-like" evidence="1">
    <location>
        <begin position="125"/>
        <end position="322"/>
    </location>
</feature>
<organism evidence="2 3">
    <name type="scientific">Paraburkholderia acidicola</name>
    <dbReference type="NCBI Taxonomy" id="1912599"/>
    <lineage>
        <taxon>Bacteria</taxon>
        <taxon>Pseudomonadati</taxon>
        <taxon>Pseudomonadota</taxon>
        <taxon>Betaproteobacteria</taxon>
        <taxon>Burkholderiales</taxon>
        <taxon>Burkholderiaceae</taxon>
        <taxon>Paraburkholderia</taxon>
    </lineage>
</organism>
<dbReference type="InterPro" id="IPR058575">
    <property type="entry name" value="NTP_transf_8_dom"/>
</dbReference>
<evidence type="ECO:0000259" key="1">
    <source>
        <dbReference type="Pfam" id="PF12281"/>
    </source>
</evidence>
<protein>
    <recommendedName>
        <fullName evidence="1">Nucleotidyltransferase-like domain-containing protein</fullName>
    </recommendedName>
</protein>
<comment type="caution">
    <text evidence="2">The sequence shown here is derived from an EMBL/GenBank/DDBJ whole genome shotgun (WGS) entry which is preliminary data.</text>
</comment>
<evidence type="ECO:0000313" key="2">
    <source>
        <dbReference type="EMBL" id="PCE28197.1"/>
    </source>
</evidence>
<dbReference type="Proteomes" id="UP000218022">
    <property type="component" value="Unassembled WGS sequence"/>
</dbReference>
<evidence type="ECO:0000313" key="3">
    <source>
        <dbReference type="Proteomes" id="UP000218022"/>
    </source>
</evidence>
<accession>A0A2A4F5E3</accession>
<name>A0A2A4F5E3_9BURK</name>
<sequence length="330" mass="37829">MKTQIYAEHSMLELPDDLLRQYIDASSSFTALEEAEREQSHVRGGMYWHKGHHSAPANFYLMRTAPSGSEKSLGPRSEDTERIYEAFQARKREAQTRVSGLRDAVEKQSRMNRALRVGRVNPLIVDLLNRLVTSGLHDHFRVVGTHALYAYESAAGVRVDNATIATQDIDLLWDVRKRVQFSTALKRLDSSMLGVLRKVDPTFRVRDSQKYTAVNKDGFEVDILRRETTADDPHPVQLSDDENDFWVTQAPRAQELLDCAAFSAVIVATNGNMARMETLEPMAFVRFKRWMGSLKDRDILKRRRDVSQAEVVEKMVRDYLPQWDKKASLE</sequence>
<gene>
    <name evidence="2" type="ORF">BWP39_06700</name>
</gene>
<proteinExistence type="predicted"/>
<dbReference type="Pfam" id="PF12281">
    <property type="entry name" value="NTP_transf_8"/>
    <property type="match status" value="1"/>
</dbReference>
<dbReference type="AlphaFoldDB" id="A0A2A4F5E3"/>
<reference evidence="2 3" key="1">
    <citation type="submission" date="2017-01" db="EMBL/GenBank/DDBJ databases">
        <title>Whole-Genome Shotgun Sequencing of Two beta-Proteobacterial Species in Search of the Bulgecin Biosynthetic Cluster.</title>
        <authorList>
            <person name="Horsman M.E."/>
            <person name="Marous D.R."/>
            <person name="Li R."/>
            <person name="Oliver R.A."/>
            <person name="Byun B."/>
            <person name="Emrich S.J."/>
            <person name="Boggess B."/>
            <person name="Townsend C.A."/>
            <person name="Mobashery S."/>
        </authorList>
    </citation>
    <scope>NUCLEOTIDE SEQUENCE [LARGE SCALE GENOMIC DNA]</scope>
    <source>
        <strain evidence="2 3">ATCC 31363</strain>
    </source>
</reference>